<gene>
    <name evidence="2" type="ORF">MEDL_36646</name>
</gene>
<reference evidence="2" key="1">
    <citation type="submission" date="2021-03" db="EMBL/GenBank/DDBJ databases">
        <authorList>
            <person name="Bekaert M."/>
        </authorList>
    </citation>
    <scope>NUCLEOTIDE SEQUENCE</scope>
</reference>
<comment type="caution">
    <text evidence="2">The sequence shown here is derived from an EMBL/GenBank/DDBJ whole genome shotgun (WGS) entry which is preliminary data.</text>
</comment>
<dbReference type="AlphaFoldDB" id="A0A8S3SSG8"/>
<keyword evidence="3" id="KW-1185">Reference proteome</keyword>
<proteinExistence type="predicted"/>
<sequence length="234" mass="26402">MPRKLKFTYERKERNKTGGGPAPTPISMAKENIINAMKDTSSFKGIDGGMETSVDLPSSVESILMRRLEQVDQRNEELTLSSATVYAILPVLVPVPAKKNRRTQQPPKPAVRLNKITNRIDPKVINLSPTKLDNSQIDLLIKGFKFTPTPIPNTTILKLDIQQFSSGLRLREYFGNGKSDNGSLVKGKSTFTPKSGRDEYLYSFIDTISKLPINYHNKKQNLSRREKIGRRIKE</sequence>
<evidence type="ECO:0000313" key="3">
    <source>
        <dbReference type="Proteomes" id="UP000683360"/>
    </source>
</evidence>
<dbReference type="OrthoDB" id="6120382at2759"/>
<name>A0A8S3SSG8_MYTED</name>
<feature type="region of interest" description="Disordered" evidence="1">
    <location>
        <begin position="1"/>
        <end position="26"/>
    </location>
</feature>
<dbReference type="Proteomes" id="UP000683360">
    <property type="component" value="Unassembled WGS sequence"/>
</dbReference>
<organism evidence="2 3">
    <name type="scientific">Mytilus edulis</name>
    <name type="common">Blue mussel</name>
    <dbReference type="NCBI Taxonomy" id="6550"/>
    <lineage>
        <taxon>Eukaryota</taxon>
        <taxon>Metazoa</taxon>
        <taxon>Spiralia</taxon>
        <taxon>Lophotrochozoa</taxon>
        <taxon>Mollusca</taxon>
        <taxon>Bivalvia</taxon>
        <taxon>Autobranchia</taxon>
        <taxon>Pteriomorphia</taxon>
        <taxon>Mytilida</taxon>
        <taxon>Mytiloidea</taxon>
        <taxon>Mytilidae</taxon>
        <taxon>Mytilinae</taxon>
        <taxon>Mytilus</taxon>
    </lineage>
</organism>
<protein>
    <submittedName>
        <fullName evidence="2">Uncharacterized protein</fullName>
    </submittedName>
</protein>
<accession>A0A8S3SSG8</accession>
<feature type="compositionally biased region" description="Basic and acidic residues" evidence="1">
    <location>
        <begin position="7"/>
        <end position="16"/>
    </location>
</feature>
<dbReference type="EMBL" id="CAJPWZ010001786">
    <property type="protein sequence ID" value="CAG2223360.1"/>
    <property type="molecule type" value="Genomic_DNA"/>
</dbReference>
<evidence type="ECO:0000313" key="2">
    <source>
        <dbReference type="EMBL" id="CAG2223360.1"/>
    </source>
</evidence>
<evidence type="ECO:0000256" key="1">
    <source>
        <dbReference type="SAM" id="MobiDB-lite"/>
    </source>
</evidence>